<sequence length="396" mass="43461">MDFCPRLLSLKSCGYDVYLVHQEHISDTFRSMVEHRRLWQTVCGGTPTQFGTLQGSTVNVSGIQRKPYKPPVVPKPVPVSSDVPPQTGAFASGGRRSFVPTPLMDLFLVYNILCWIDRKCFHLVPKHTYPEKVFTALRQLQQVRMVYLSGPLTSNPVPTFIFILLLPKGEALLKLLRAVDSMSDSRPELKPFRALFYFWIRQAFGRGEGSCRISHLGTQIKPMITRGLLLDENGVLFGSVKDYCNRAAAMGVIEIERQSHLDGSITLKGSIAASWIAFKNISAQRGEGWGHTLQNVTGGEAAAIALINVLRGFTRLELLLLPVLCTQTSSFASTIQVVEGQLNQLAQIVGIVSQQLLQDASDAGLVYDGSISYRGLTTAGSLVVKSFLGALHVGAQ</sequence>
<dbReference type="InParanoid" id="A0A165HI63"/>
<proteinExistence type="predicted"/>
<evidence type="ECO:0000313" key="1">
    <source>
        <dbReference type="EMBL" id="KZT59332.1"/>
    </source>
</evidence>
<accession>A0A165HI63</accession>
<dbReference type="Proteomes" id="UP000076842">
    <property type="component" value="Unassembled WGS sequence"/>
</dbReference>
<evidence type="ECO:0000313" key="2">
    <source>
        <dbReference type="Proteomes" id="UP000076842"/>
    </source>
</evidence>
<dbReference type="AlphaFoldDB" id="A0A165HI63"/>
<keyword evidence="2" id="KW-1185">Reference proteome</keyword>
<name>A0A165HI63_9BASI</name>
<dbReference type="EMBL" id="KV423941">
    <property type="protein sequence ID" value="KZT59332.1"/>
    <property type="molecule type" value="Genomic_DNA"/>
</dbReference>
<organism evidence="1 2">
    <name type="scientific">Calocera cornea HHB12733</name>
    <dbReference type="NCBI Taxonomy" id="1353952"/>
    <lineage>
        <taxon>Eukaryota</taxon>
        <taxon>Fungi</taxon>
        <taxon>Dikarya</taxon>
        <taxon>Basidiomycota</taxon>
        <taxon>Agaricomycotina</taxon>
        <taxon>Dacrymycetes</taxon>
        <taxon>Dacrymycetales</taxon>
        <taxon>Dacrymycetaceae</taxon>
        <taxon>Calocera</taxon>
    </lineage>
</organism>
<protein>
    <submittedName>
        <fullName evidence="1">Uncharacterized protein</fullName>
    </submittedName>
</protein>
<gene>
    <name evidence="1" type="ORF">CALCODRAFT_194442</name>
</gene>
<reference evidence="1 2" key="1">
    <citation type="journal article" date="2016" name="Mol. Biol. Evol.">
        <title>Comparative Genomics of Early-Diverging Mushroom-Forming Fungi Provides Insights into the Origins of Lignocellulose Decay Capabilities.</title>
        <authorList>
            <person name="Nagy L.G."/>
            <person name="Riley R."/>
            <person name="Tritt A."/>
            <person name="Adam C."/>
            <person name="Daum C."/>
            <person name="Floudas D."/>
            <person name="Sun H."/>
            <person name="Yadav J.S."/>
            <person name="Pangilinan J."/>
            <person name="Larsson K.H."/>
            <person name="Matsuura K."/>
            <person name="Barry K."/>
            <person name="Labutti K."/>
            <person name="Kuo R."/>
            <person name="Ohm R.A."/>
            <person name="Bhattacharya S.S."/>
            <person name="Shirouzu T."/>
            <person name="Yoshinaga Y."/>
            <person name="Martin F.M."/>
            <person name="Grigoriev I.V."/>
            <person name="Hibbett D.S."/>
        </authorList>
    </citation>
    <scope>NUCLEOTIDE SEQUENCE [LARGE SCALE GENOMIC DNA]</scope>
    <source>
        <strain evidence="1 2">HHB12733</strain>
    </source>
</reference>